<feature type="binding site" evidence="6">
    <location>
        <position position="317"/>
    </location>
    <ligand>
        <name>Zn(2+)</name>
        <dbReference type="ChEBI" id="CHEBI:29105"/>
    </ligand>
</feature>
<feature type="binding site" evidence="6">
    <location>
        <position position="321"/>
    </location>
    <ligand>
        <name>Zn(2+)</name>
        <dbReference type="ChEBI" id="CHEBI:29105"/>
    </ligand>
</feature>
<keyword evidence="6" id="KW-0862">Zinc</keyword>
<dbReference type="AlphaFoldDB" id="A0A8H6B3J5"/>
<gene>
    <name evidence="8" type="ORF">Bfra_000685</name>
</gene>
<feature type="transmembrane region" description="Helical" evidence="7">
    <location>
        <begin position="93"/>
        <end position="115"/>
    </location>
</feature>
<feature type="transmembrane region" description="Helical" evidence="7">
    <location>
        <begin position="186"/>
        <end position="204"/>
    </location>
</feature>
<dbReference type="PANTHER" id="PTHR20855">
    <property type="entry name" value="ADIPOR/PROGESTIN RECEPTOR-RELATED"/>
    <property type="match status" value="1"/>
</dbReference>
<dbReference type="PANTHER" id="PTHR20855:SF52">
    <property type="entry name" value="ADIPONECTIN RECEPTOR PROTEIN"/>
    <property type="match status" value="1"/>
</dbReference>
<reference evidence="8 9" key="1">
    <citation type="journal article" date="2020" name="Phytopathology">
        <title>A high-quality genome resource of Botrytis fragariae, a new and rapidly spreading fungal pathogen causing strawberry gray mold in the U.S.A.</title>
        <authorList>
            <person name="Wu Y."/>
            <person name="Saski C.A."/>
            <person name="Schnabel G."/>
            <person name="Xiao S."/>
            <person name="Hu M."/>
        </authorList>
    </citation>
    <scope>NUCLEOTIDE SEQUENCE [LARGE SCALE GENOMIC DNA]</scope>
    <source>
        <strain evidence="8 9">BVB16</strain>
    </source>
</reference>
<keyword evidence="3 7" id="KW-0812">Transmembrane</keyword>
<name>A0A8H6B3J5_9HELO</name>
<comment type="subcellular location">
    <subcellularLocation>
        <location evidence="1">Membrane</location>
        <topology evidence="1">Multi-pass membrane protein</topology>
    </subcellularLocation>
</comment>
<evidence type="ECO:0000256" key="1">
    <source>
        <dbReference type="ARBA" id="ARBA00004141"/>
    </source>
</evidence>
<protein>
    <submittedName>
        <fullName evidence="8">Putative hemolysin-iii channel protein</fullName>
    </submittedName>
</protein>
<comment type="caution">
    <text evidence="8">The sequence shown here is derived from an EMBL/GenBank/DDBJ whole genome shotgun (WGS) entry which is preliminary data.</text>
</comment>
<feature type="transmembrane region" description="Helical" evidence="7">
    <location>
        <begin position="220"/>
        <end position="238"/>
    </location>
</feature>
<dbReference type="GO" id="GO:0038023">
    <property type="term" value="F:signaling receptor activity"/>
    <property type="evidence" value="ECO:0007669"/>
    <property type="project" value="TreeGrafter"/>
</dbReference>
<keyword evidence="6" id="KW-0479">Metal-binding</keyword>
<dbReference type="OrthoDB" id="529367at2759"/>
<evidence type="ECO:0000256" key="6">
    <source>
        <dbReference type="PIRSR" id="PIRSR604254-1"/>
    </source>
</evidence>
<feature type="transmembrane region" description="Helical" evidence="7">
    <location>
        <begin position="319"/>
        <end position="336"/>
    </location>
</feature>
<proteinExistence type="inferred from homology"/>
<organism evidence="8 9">
    <name type="scientific">Botrytis fragariae</name>
    <dbReference type="NCBI Taxonomy" id="1964551"/>
    <lineage>
        <taxon>Eukaryota</taxon>
        <taxon>Fungi</taxon>
        <taxon>Dikarya</taxon>
        <taxon>Ascomycota</taxon>
        <taxon>Pezizomycotina</taxon>
        <taxon>Leotiomycetes</taxon>
        <taxon>Helotiales</taxon>
        <taxon>Sclerotiniaceae</taxon>
        <taxon>Botrytis</taxon>
    </lineage>
</organism>
<keyword evidence="9" id="KW-1185">Reference proteome</keyword>
<dbReference type="GeneID" id="59254821"/>
<dbReference type="Pfam" id="PF03006">
    <property type="entry name" value="HlyIII"/>
    <property type="match status" value="1"/>
</dbReference>
<evidence type="ECO:0000256" key="7">
    <source>
        <dbReference type="SAM" id="Phobius"/>
    </source>
</evidence>
<dbReference type="GO" id="GO:0006882">
    <property type="term" value="P:intracellular zinc ion homeostasis"/>
    <property type="evidence" value="ECO:0007669"/>
    <property type="project" value="TreeGrafter"/>
</dbReference>
<dbReference type="RefSeq" id="XP_037197462.1">
    <property type="nucleotide sequence ID" value="XM_037331129.1"/>
</dbReference>
<dbReference type="EMBL" id="JABFCT010000002">
    <property type="protein sequence ID" value="KAF5878518.1"/>
    <property type="molecule type" value="Genomic_DNA"/>
</dbReference>
<evidence type="ECO:0000256" key="2">
    <source>
        <dbReference type="ARBA" id="ARBA00007018"/>
    </source>
</evidence>
<evidence type="ECO:0000313" key="9">
    <source>
        <dbReference type="Proteomes" id="UP000531561"/>
    </source>
</evidence>
<keyword evidence="5 7" id="KW-0472">Membrane</keyword>
<feature type="transmembrane region" description="Helical" evidence="7">
    <location>
        <begin position="250"/>
        <end position="271"/>
    </location>
</feature>
<dbReference type="GO" id="GO:0016020">
    <property type="term" value="C:membrane"/>
    <property type="evidence" value="ECO:0007669"/>
    <property type="project" value="UniProtKB-SubCell"/>
</dbReference>
<evidence type="ECO:0000256" key="5">
    <source>
        <dbReference type="ARBA" id="ARBA00023136"/>
    </source>
</evidence>
<dbReference type="InterPro" id="IPR004254">
    <property type="entry name" value="AdipoR/HlyIII-related"/>
</dbReference>
<keyword evidence="4 7" id="KW-1133">Transmembrane helix</keyword>
<dbReference type="Proteomes" id="UP000531561">
    <property type="component" value="Unassembled WGS sequence"/>
</dbReference>
<feature type="transmembrane region" description="Helical" evidence="7">
    <location>
        <begin position="278"/>
        <end position="299"/>
    </location>
</feature>
<comment type="similarity">
    <text evidence="2">Belongs to the ADIPOR family.</text>
</comment>
<evidence type="ECO:0000256" key="3">
    <source>
        <dbReference type="ARBA" id="ARBA00022692"/>
    </source>
</evidence>
<accession>A0A8H6B3J5</accession>
<evidence type="ECO:0000256" key="4">
    <source>
        <dbReference type="ARBA" id="ARBA00022989"/>
    </source>
</evidence>
<sequence>MVHRRKSPSPGKEGAFARKWLHDEKSSLLGIPNPFSNRNTPILKPWTELGEFCRNRQHFLHSPPTKLRHENFFEKEAQADVVASVLRRLDRDMATLCILHAIEGSGVCLLLYSYYGFLHEFLEGFDAVFSRLISVVFKEDNHFIETGYRTISNIRLFLMIERHLILFENVLQVGDISTTRLHVVNIWSHLIGAALFVALPVYLYKAEIPPRYAVATKEDIVLSLLAVVCSVSTFQPHFRDPFLRPVRAATFGSLAVVTMVPVVHGATVYGWQVQNQRMGITWVLITLMLNVLGATAYAIKFPERWFNKTFDLVGASHQLFHMMVVLAALVYSKAILQAFDFAHAYDHTCNR</sequence>
<evidence type="ECO:0000313" key="8">
    <source>
        <dbReference type="EMBL" id="KAF5878518.1"/>
    </source>
</evidence>
<dbReference type="GO" id="GO:0046872">
    <property type="term" value="F:metal ion binding"/>
    <property type="evidence" value="ECO:0007669"/>
    <property type="project" value="UniProtKB-KW"/>
</dbReference>